<evidence type="ECO:0000256" key="1">
    <source>
        <dbReference type="ARBA" id="ARBA00038240"/>
    </source>
</evidence>
<dbReference type="PANTHER" id="PTHR21064">
    <property type="entry name" value="AMINOGLYCOSIDE PHOSPHOTRANSFERASE DOMAIN-CONTAINING PROTEIN-RELATED"/>
    <property type="match status" value="1"/>
</dbReference>
<dbReference type="InterPro" id="IPR011009">
    <property type="entry name" value="Kinase-like_dom_sf"/>
</dbReference>
<dbReference type="GO" id="GO:0019202">
    <property type="term" value="F:amino acid kinase activity"/>
    <property type="evidence" value="ECO:0007669"/>
    <property type="project" value="TreeGrafter"/>
</dbReference>
<gene>
    <name evidence="3" type="ORF">BJI67_05105</name>
</gene>
<dbReference type="PANTHER" id="PTHR21064:SF6">
    <property type="entry name" value="AMINOGLYCOSIDE PHOSPHOTRANSFERASE DOMAIN-CONTAINING PROTEIN"/>
    <property type="match status" value="1"/>
</dbReference>
<proteinExistence type="inferred from homology"/>
<name>A0A1D8K6D3_9GAMM</name>
<dbReference type="RefSeq" id="WP_070072124.1">
    <property type="nucleotide sequence ID" value="NZ_CP017448.1"/>
</dbReference>
<dbReference type="SUPFAM" id="SSF56112">
    <property type="entry name" value="Protein kinase-like (PK-like)"/>
    <property type="match status" value="1"/>
</dbReference>
<dbReference type="InterPro" id="IPR002575">
    <property type="entry name" value="Aminoglycoside_PTrfase"/>
</dbReference>
<comment type="similarity">
    <text evidence="1">Belongs to the pseudomonas-type ThrB family.</text>
</comment>
<evidence type="ECO:0000313" key="3">
    <source>
        <dbReference type="EMBL" id="AOV16532.1"/>
    </source>
</evidence>
<reference evidence="3 4" key="1">
    <citation type="submission" date="2016-09" db="EMBL/GenBank/DDBJ databases">
        <title>Acidihalobacter prosperus V6 (DSM14174).</title>
        <authorList>
            <person name="Khaleque H.N."/>
            <person name="Ramsay J.P."/>
            <person name="Murphy R.J.T."/>
            <person name="Kaksonen A.H."/>
            <person name="Boxall N.J."/>
            <person name="Watkin E.L.J."/>
        </authorList>
    </citation>
    <scope>NUCLEOTIDE SEQUENCE [LARGE SCALE GENOMIC DNA]</scope>
    <source>
        <strain evidence="3 4">V6</strain>
    </source>
</reference>
<dbReference type="Pfam" id="PF01636">
    <property type="entry name" value="APH"/>
    <property type="match status" value="1"/>
</dbReference>
<dbReference type="Proteomes" id="UP000095342">
    <property type="component" value="Chromosome"/>
</dbReference>
<evidence type="ECO:0000313" key="4">
    <source>
        <dbReference type="Proteomes" id="UP000095342"/>
    </source>
</evidence>
<dbReference type="KEGG" id="aaeo:BJI67_05105"/>
<dbReference type="Gene3D" id="3.90.1200.10">
    <property type="match status" value="1"/>
</dbReference>
<dbReference type="InterPro" id="IPR050249">
    <property type="entry name" value="Pseudomonas-type_ThrB"/>
</dbReference>
<dbReference type="AlphaFoldDB" id="A0A1D8K6D3"/>
<organism evidence="3 4">
    <name type="scientific">Acidihalobacter aeolianus</name>
    <dbReference type="NCBI Taxonomy" id="2792603"/>
    <lineage>
        <taxon>Bacteria</taxon>
        <taxon>Pseudomonadati</taxon>
        <taxon>Pseudomonadota</taxon>
        <taxon>Gammaproteobacteria</taxon>
        <taxon>Chromatiales</taxon>
        <taxon>Ectothiorhodospiraceae</taxon>
        <taxon>Acidihalobacter</taxon>
    </lineage>
</organism>
<feature type="domain" description="Aminoglycoside phosphotransferase" evidence="2">
    <location>
        <begin position="40"/>
        <end position="273"/>
    </location>
</feature>
<accession>A0A1D8K6D3</accession>
<dbReference type="EMBL" id="CP017448">
    <property type="protein sequence ID" value="AOV16532.1"/>
    <property type="molecule type" value="Genomic_DNA"/>
</dbReference>
<evidence type="ECO:0000259" key="2">
    <source>
        <dbReference type="Pfam" id="PF01636"/>
    </source>
</evidence>
<keyword evidence="4" id="KW-1185">Reference proteome</keyword>
<dbReference type="Gene3D" id="3.30.200.20">
    <property type="entry name" value="Phosphorylase Kinase, domain 1"/>
    <property type="match status" value="1"/>
</dbReference>
<sequence length="336" mass="37356">MAYAATVSDSDLGAIGEAVAGNLWRWGLPDDTQVSLLNHSENTTYALQAGDRRYVLRVHRLGYHSAEAIAIELDWLAAVSRDTAIRTAAPIAGADGALVQPFATRQPEARHSVLFEFLDGEEPDESGDLAAAFEQLGGITAELHAHSRRWTAGRSRLARPVWDFEHTLGGRPIWGEPRHGIGVTAVVAAQLERGIREVRTRLEAYGAEAQRFGLIHADLRLANLLVHEGRVSVIDFDDCGYGWFLYDLGSALSFIEHRDYVPALIDAWVRGYARQVPLTEVDIAMIPTFVMMRRLLLIGWLGSHRETDLARVIGREFTPQTCDMIDRYLQGRLFAT</sequence>
<protein>
    <recommendedName>
        <fullName evidence="2">Aminoglycoside phosphotransferase domain-containing protein</fullName>
    </recommendedName>
</protein>